<evidence type="ECO:0000313" key="3">
    <source>
        <dbReference type="Proteomes" id="UP000288789"/>
    </source>
</evidence>
<comment type="caution">
    <text evidence="2">The sequence shown here is derived from an EMBL/GenBank/DDBJ whole genome shotgun (WGS) entry which is preliminary data.</text>
</comment>
<sequence length="184" mass="20697">MSNDVKNNRIVSNDITAQNRPQTTFKSNLDLPDVDTCMARLALVSQQKSASAIMRWLGLPPSTHSNWKRRNSVNYDRVVEGLLRHNVSLDWFFAPSTDLFYPNVSSVVSETGTEYQSNEAVTLTLKALEHVEPIMQHYKVEMTEQNRQIMAETFLKRRGDGMLLDTALRQVAIALATAQGNAEG</sequence>
<dbReference type="Proteomes" id="UP000288789">
    <property type="component" value="Unassembled WGS sequence"/>
</dbReference>
<dbReference type="OrthoDB" id="6401311at2"/>
<dbReference type="EMBL" id="RSFE01000001">
    <property type="protein sequence ID" value="RWU12769.1"/>
    <property type="molecule type" value="Genomic_DNA"/>
</dbReference>
<gene>
    <name evidence="2" type="ORF">EGC76_00660</name>
</gene>
<accession>A0A443Z7D5</accession>
<organism evidence="2 3">
    <name type="scientific">Pseudidiomarina gelatinasegens</name>
    <dbReference type="NCBI Taxonomy" id="2487740"/>
    <lineage>
        <taxon>Bacteria</taxon>
        <taxon>Pseudomonadati</taxon>
        <taxon>Pseudomonadota</taxon>
        <taxon>Gammaproteobacteria</taxon>
        <taxon>Alteromonadales</taxon>
        <taxon>Idiomarinaceae</taxon>
        <taxon>Pseudidiomarina</taxon>
    </lineage>
</organism>
<feature type="domain" description="Bacteriophage CI repressor N-terminal" evidence="1">
    <location>
        <begin position="56"/>
        <end position="92"/>
    </location>
</feature>
<name>A0A443Z7D5_9GAMM</name>
<keyword evidence="3" id="KW-1185">Reference proteome</keyword>
<dbReference type="GO" id="GO:0045892">
    <property type="term" value="P:negative regulation of DNA-templated transcription"/>
    <property type="evidence" value="ECO:0007669"/>
    <property type="project" value="InterPro"/>
</dbReference>
<evidence type="ECO:0000259" key="1">
    <source>
        <dbReference type="Pfam" id="PF07022"/>
    </source>
</evidence>
<dbReference type="Gene3D" id="1.10.260.40">
    <property type="entry name" value="lambda repressor-like DNA-binding domains"/>
    <property type="match status" value="1"/>
</dbReference>
<dbReference type="AlphaFoldDB" id="A0A443Z7D5"/>
<dbReference type="InterPro" id="IPR010744">
    <property type="entry name" value="Phage_CI_N"/>
</dbReference>
<proteinExistence type="predicted"/>
<protein>
    <recommendedName>
        <fullName evidence="1">Bacteriophage CI repressor N-terminal domain-containing protein</fullName>
    </recommendedName>
</protein>
<dbReference type="GO" id="GO:0003677">
    <property type="term" value="F:DNA binding"/>
    <property type="evidence" value="ECO:0007669"/>
    <property type="project" value="InterPro"/>
</dbReference>
<reference evidence="2 3" key="1">
    <citation type="submission" date="2018-12" db="EMBL/GenBank/DDBJ databases">
        <authorList>
            <person name="Li A."/>
            <person name="Zhang M."/>
            <person name="Zhu H."/>
        </authorList>
    </citation>
    <scope>NUCLEOTIDE SEQUENCE [LARGE SCALE GENOMIC DNA]</scope>
    <source>
        <strain evidence="2 3">R04H25</strain>
    </source>
</reference>
<dbReference type="Pfam" id="PF07022">
    <property type="entry name" value="Phage_CI_repr"/>
    <property type="match status" value="1"/>
</dbReference>
<evidence type="ECO:0000313" key="2">
    <source>
        <dbReference type="EMBL" id="RWU12769.1"/>
    </source>
</evidence>
<dbReference type="InterPro" id="IPR010982">
    <property type="entry name" value="Lambda_DNA-bd_dom_sf"/>
</dbReference>